<protein>
    <submittedName>
        <fullName evidence="3">Uncharacterized protein LOC108556658 isoform X1</fullName>
    </submittedName>
</protein>
<feature type="region of interest" description="Disordered" evidence="1">
    <location>
        <begin position="181"/>
        <end position="200"/>
    </location>
</feature>
<accession>A0ABM1M198</accession>
<dbReference type="GeneID" id="108556658"/>
<dbReference type="Proteomes" id="UP000695000">
    <property type="component" value="Unplaced"/>
</dbReference>
<reference evidence="3" key="1">
    <citation type="submission" date="2025-08" db="UniProtKB">
        <authorList>
            <consortium name="RefSeq"/>
        </authorList>
    </citation>
    <scope>IDENTIFICATION</scope>
    <source>
        <tissue evidence="3">Whole Larva</tissue>
    </source>
</reference>
<keyword evidence="2" id="KW-1185">Reference proteome</keyword>
<evidence type="ECO:0000313" key="2">
    <source>
        <dbReference type="Proteomes" id="UP000695000"/>
    </source>
</evidence>
<evidence type="ECO:0000256" key="1">
    <source>
        <dbReference type="SAM" id="MobiDB-lite"/>
    </source>
</evidence>
<dbReference type="RefSeq" id="XP_017768348.1">
    <property type="nucleotide sequence ID" value="XM_017912859.1"/>
</dbReference>
<feature type="compositionally biased region" description="Polar residues" evidence="1">
    <location>
        <begin position="181"/>
        <end position="194"/>
    </location>
</feature>
<evidence type="ECO:0000313" key="3">
    <source>
        <dbReference type="RefSeq" id="XP_017768348.1"/>
    </source>
</evidence>
<proteinExistence type="predicted"/>
<name>A0ABM1M198_NICVS</name>
<sequence>MGGGGGLMQLLWKKRRARKSENKFRGSACTQTDEIEWFGRRRWCETDGVDLKTLYRADEDETKKWEARKLRSNKLIGNSEHFFKATMEKGVDVKLLDDKPLRFRYRPTGELCSDVSDDLKSSLRDLKFSPKKAFAPIDSNEGFYRAKMGNDYKLEHGALLVQQNNVIKTFRISSKSRNVSGASRSLMKQTTNEENAPKTEVERIEELVRKLKEHFNGAKRPCNVPRSTYLRPNVYFYERNSNKSQLVRDRSCRLSQSKCQNY</sequence>
<gene>
    <name evidence="3" type="primary">LOC108556658</name>
</gene>
<organism evidence="2 3">
    <name type="scientific">Nicrophorus vespilloides</name>
    <name type="common">Boreal carrion beetle</name>
    <dbReference type="NCBI Taxonomy" id="110193"/>
    <lineage>
        <taxon>Eukaryota</taxon>
        <taxon>Metazoa</taxon>
        <taxon>Ecdysozoa</taxon>
        <taxon>Arthropoda</taxon>
        <taxon>Hexapoda</taxon>
        <taxon>Insecta</taxon>
        <taxon>Pterygota</taxon>
        <taxon>Neoptera</taxon>
        <taxon>Endopterygota</taxon>
        <taxon>Coleoptera</taxon>
        <taxon>Polyphaga</taxon>
        <taxon>Staphyliniformia</taxon>
        <taxon>Silphidae</taxon>
        <taxon>Nicrophorinae</taxon>
        <taxon>Nicrophorus</taxon>
    </lineage>
</organism>